<dbReference type="InterPro" id="IPR003369">
    <property type="entry name" value="TatA/B/E"/>
</dbReference>
<evidence type="ECO:0000256" key="8">
    <source>
        <dbReference type="ARBA" id="ARBA00023136"/>
    </source>
</evidence>
<comment type="function">
    <text evidence="9">Part of the twin-arginine translocation (Tat) system that transports large folded proteins containing a characteristic twin-arginine motif in their signal peptide across membranes. TatA could form the protein-conducting channel of the Tat system.</text>
</comment>
<evidence type="ECO:0000256" key="6">
    <source>
        <dbReference type="ARBA" id="ARBA00022989"/>
    </source>
</evidence>
<feature type="transmembrane region" description="Helical" evidence="9">
    <location>
        <begin position="6"/>
        <end position="22"/>
    </location>
</feature>
<dbReference type="GO" id="GO:0033281">
    <property type="term" value="C:TAT protein transport complex"/>
    <property type="evidence" value="ECO:0007669"/>
    <property type="project" value="UniProtKB-UniRule"/>
</dbReference>
<name>A0A1M7ZSZ7_9FLAO</name>
<dbReference type="HAMAP" id="MF_00236">
    <property type="entry name" value="TatA_E"/>
    <property type="match status" value="1"/>
</dbReference>
<dbReference type="Proteomes" id="UP000184611">
    <property type="component" value="Unassembled WGS sequence"/>
</dbReference>
<keyword evidence="5 9" id="KW-0653">Protein transport</keyword>
<evidence type="ECO:0000256" key="4">
    <source>
        <dbReference type="ARBA" id="ARBA00022692"/>
    </source>
</evidence>
<dbReference type="OrthoDB" id="1525160at2"/>
<proteinExistence type="inferred from homology"/>
<evidence type="ECO:0000313" key="10">
    <source>
        <dbReference type="EMBL" id="SHO71982.1"/>
    </source>
</evidence>
<dbReference type="GO" id="GO:0043953">
    <property type="term" value="P:protein transport by the Tat complex"/>
    <property type="evidence" value="ECO:0007669"/>
    <property type="project" value="UniProtKB-UniRule"/>
</dbReference>
<dbReference type="GO" id="GO:0008320">
    <property type="term" value="F:protein transmembrane transporter activity"/>
    <property type="evidence" value="ECO:0007669"/>
    <property type="project" value="UniProtKB-UniRule"/>
</dbReference>
<dbReference type="EMBL" id="FRYK01000001">
    <property type="protein sequence ID" value="SHO71982.1"/>
    <property type="molecule type" value="Genomic_DNA"/>
</dbReference>
<keyword evidence="4 9" id="KW-0812">Transmembrane</keyword>
<evidence type="ECO:0000256" key="7">
    <source>
        <dbReference type="ARBA" id="ARBA00023010"/>
    </source>
</evidence>
<dbReference type="STRING" id="416016.SAMN05443547_0302"/>
<dbReference type="PANTHER" id="PTHR42982">
    <property type="entry name" value="SEC-INDEPENDENT PROTEIN TRANSLOCASE PROTEIN TATA"/>
    <property type="match status" value="1"/>
</dbReference>
<accession>A0A1M7ZSZ7</accession>
<dbReference type="Pfam" id="PF02416">
    <property type="entry name" value="TatA_B_E"/>
    <property type="match status" value="1"/>
</dbReference>
<keyword evidence="8 9" id="KW-0472">Membrane</keyword>
<evidence type="ECO:0000313" key="11">
    <source>
        <dbReference type="Proteomes" id="UP000184611"/>
    </source>
</evidence>
<evidence type="ECO:0000256" key="9">
    <source>
        <dbReference type="HAMAP-Rule" id="MF_00236"/>
    </source>
</evidence>
<evidence type="ECO:0000256" key="1">
    <source>
        <dbReference type="ARBA" id="ARBA00004162"/>
    </source>
</evidence>
<comment type="subcellular location">
    <subcellularLocation>
        <location evidence="1 9">Cell membrane</location>
        <topology evidence="1 9">Single-pass membrane protein</topology>
    </subcellularLocation>
</comment>
<evidence type="ECO:0000256" key="3">
    <source>
        <dbReference type="ARBA" id="ARBA00022475"/>
    </source>
</evidence>
<dbReference type="Gene3D" id="1.20.5.3310">
    <property type="match status" value="1"/>
</dbReference>
<keyword evidence="11" id="KW-1185">Reference proteome</keyword>
<evidence type="ECO:0000256" key="5">
    <source>
        <dbReference type="ARBA" id="ARBA00022927"/>
    </source>
</evidence>
<dbReference type="RefSeq" id="WP_073580718.1">
    <property type="nucleotide sequence ID" value="NZ_CBCSEA010000001.1"/>
</dbReference>
<reference evidence="11" key="1">
    <citation type="submission" date="2016-12" db="EMBL/GenBank/DDBJ databases">
        <authorList>
            <person name="Varghese N."/>
            <person name="Submissions S."/>
        </authorList>
    </citation>
    <scope>NUCLEOTIDE SEQUENCE [LARGE SCALE GENOMIC DNA]</scope>
    <source>
        <strain evidence="11">DSM 18830</strain>
    </source>
</reference>
<evidence type="ECO:0000256" key="2">
    <source>
        <dbReference type="ARBA" id="ARBA00022448"/>
    </source>
</evidence>
<dbReference type="AlphaFoldDB" id="A0A1M7ZSZ7"/>
<organism evidence="10 11">
    <name type="scientific">Flavobacterium cucumis</name>
    <dbReference type="NCBI Taxonomy" id="416016"/>
    <lineage>
        <taxon>Bacteria</taxon>
        <taxon>Pseudomonadati</taxon>
        <taxon>Bacteroidota</taxon>
        <taxon>Flavobacteriia</taxon>
        <taxon>Flavobacteriales</taxon>
        <taxon>Flavobacteriaceae</taxon>
        <taxon>Flavobacterium</taxon>
    </lineage>
</organism>
<gene>
    <name evidence="9" type="primary">tatA</name>
    <name evidence="10" type="ORF">SAMN05443547_0302</name>
</gene>
<keyword evidence="6 9" id="KW-1133">Transmembrane helix</keyword>
<comment type="subunit">
    <text evidence="9">Forms a complex with TatC.</text>
</comment>
<keyword evidence="7 9" id="KW-0811">Translocation</keyword>
<comment type="similarity">
    <text evidence="9">Belongs to the TatA/E family.</text>
</comment>
<protein>
    <recommendedName>
        <fullName evidence="9">Sec-independent protein translocase protein TatA</fullName>
    </recommendedName>
</protein>
<keyword evidence="2 9" id="KW-0813">Transport</keyword>
<keyword evidence="3 9" id="KW-1003">Cell membrane</keyword>
<dbReference type="PANTHER" id="PTHR42982:SF1">
    <property type="entry name" value="SEC-INDEPENDENT PROTEIN TRANSLOCASE PROTEIN TATA"/>
    <property type="match status" value="1"/>
</dbReference>
<sequence>MFGIGGGELFFIILVVLMLFGSDKIPDIARALGKGMAQLKNATNEIKSEIQKGTQDAGLDMNTLTGGVSEEIAKAKEGITKMVNPLENINLDVQNPIEKVKEDIENITGPIKRQL</sequence>
<dbReference type="InterPro" id="IPR006312">
    <property type="entry name" value="TatA/E"/>
</dbReference>